<sequence>MRGLTSFCVPMSSRCAFSGSLRPSRKRGRLPAGIGMFILKCRGVCLAGREGMHLSSFGRTGPCWRRSGGWQRSCGRK</sequence>
<keyword evidence="2" id="KW-1185">Reference proteome</keyword>
<dbReference type="EMBL" id="MCFL01000320">
    <property type="protein sequence ID" value="ORZ29153.1"/>
    <property type="molecule type" value="Genomic_DNA"/>
</dbReference>
<dbReference type="AlphaFoldDB" id="A0A1Y2H628"/>
<proteinExistence type="predicted"/>
<name>A0A1Y2H628_9FUNG</name>
<gene>
    <name evidence="1" type="ORF">BCR44DRAFT_1454647</name>
</gene>
<comment type="caution">
    <text evidence="1">The sequence shown here is derived from an EMBL/GenBank/DDBJ whole genome shotgun (WGS) entry which is preliminary data.</text>
</comment>
<organism evidence="1 2">
    <name type="scientific">Catenaria anguillulae PL171</name>
    <dbReference type="NCBI Taxonomy" id="765915"/>
    <lineage>
        <taxon>Eukaryota</taxon>
        <taxon>Fungi</taxon>
        <taxon>Fungi incertae sedis</taxon>
        <taxon>Blastocladiomycota</taxon>
        <taxon>Blastocladiomycetes</taxon>
        <taxon>Blastocladiales</taxon>
        <taxon>Catenariaceae</taxon>
        <taxon>Catenaria</taxon>
    </lineage>
</organism>
<dbReference type="Proteomes" id="UP000193411">
    <property type="component" value="Unassembled WGS sequence"/>
</dbReference>
<evidence type="ECO:0000313" key="1">
    <source>
        <dbReference type="EMBL" id="ORZ29153.1"/>
    </source>
</evidence>
<evidence type="ECO:0000313" key="2">
    <source>
        <dbReference type="Proteomes" id="UP000193411"/>
    </source>
</evidence>
<protein>
    <submittedName>
        <fullName evidence="1">Uncharacterized protein</fullName>
    </submittedName>
</protein>
<accession>A0A1Y2H628</accession>
<reference evidence="1 2" key="1">
    <citation type="submission" date="2016-07" db="EMBL/GenBank/DDBJ databases">
        <title>Pervasive Adenine N6-methylation of Active Genes in Fungi.</title>
        <authorList>
            <consortium name="DOE Joint Genome Institute"/>
            <person name="Mondo S.J."/>
            <person name="Dannebaum R.O."/>
            <person name="Kuo R.C."/>
            <person name="Labutti K."/>
            <person name="Haridas S."/>
            <person name="Kuo A."/>
            <person name="Salamov A."/>
            <person name="Ahrendt S.R."/>
            <person name="Lipzen A."/>
            <person name="Sullivan W."/>
            <person name="Andreopoulos W.B."/>
            <person name="Clum A."/>
            <person name="Lindquist E."/>
            <person name="Daum C."/>
            <person name="Ramamoorthy G.K."/>
            <person name="Gryganskyi A."/>
            <person name="Culley D."/>
            <person name="Magnuson J.K."/>
            <person name="James T.Y."/>
            <person name="O'Malley M.A."/>
            <person name="Stajich J.E."/>
            <person name="Spatafora J.W."/>
            <person name="Visel A."/>
            <person name="Grigoriev I.V."/>
        </authorList>
    </citation>
    <scope>NUCLEOTIDE SEQUENCE [LARGE SCALE GENOMIC DNA]</scope>
    <source>
        <strain evidence="1 2">PL171</strain>
    </source>
</reference>
<feature type="non-terminal residue" evidence="1">
    <location>
        <position position="1"/>
    </location>
</feature>